<feature type="transmembrane region" description="Helical" evidence="1">
    <location>
        <begin position="98"/>
        <end position="121"/>
    </location>
</feature>
<evidence type="ECO:0000313" key="2">
    <source>
        <dbReference type="EMBL" id="GGH32279.1"/>
    </source>
</evidence>
<comment type="caution">
    <text evidence="2">The sequence shown here is derived from an EMBL/GenBank/DDBJ whole genome shotgun (WGS) entry which is preliminary data.</text>
</comment>
<feature type="transmembrane region" description="Helical" evidence="1">
    <location>
        <begin position="525"/>
        <end position="544"/>
    </location>
</feature>
<name>A0ABQ1YN26_9BACL</name>
<feature type="transmembrane region" description="Helical" evidence="1">
    <location>
        <begin position="210"/>
        <end position="229"/>
    </location>
</feature>
<sequence>MRDYRSLKVLDKFSGLFQKSGVNYPVMRRILQVKLTMDARRVPTVIGKSSKKDASNDDNSTKTSNNFVKSLWLYILFGLVSIPFILMGKNYIFQMSLLFGVFMFMLLTSLISDFSSVLLDIRDRNILSTKPVDRKTIAMAKTMHILIYMFFLTGAITAIPLIVGLVKHGIWFFLVFLIEIILMDMLIVVITALVYLAVLKFFDGEKLKDMINYVQIGLTIGITLGYQLLVRLFGIVDMGVVFQPKWWQFFLPPVWFGASFETLLHGAREPLFIVFSLLALFVPIAAFLIYLKLMPSLERNLQKLSDPGGRSRKKNGFLLKGITNLVCKETQEKVFFRFAWMMMGKEREFKLKVYPNLGFSIIFPYIYLFSGISKNGLQGLAGTQMYLVIYFCAMLVPSVVMMMRYSSKYKAAWIYQAAPISDHAPIYRGALKACIVRLLLPLFLLNSCIFLFLFGQAIIPDMIVVVLSFILYPVICFAYMGKALPFSEPTGGGQQTESIRMIPFMLILVGFALLHWLALSFNYGIYGYMIVLVLANLFAWKWAFSPKMLQRGAQM</sequence>
<feature type="transmembrane region" description="Helical" evidence="1">
    <location>
        <begin position="71"/>
        <end position="92"/>
    </location>
</feature>
<dbReference type="RefSeq" id="WP_188541287.1">
    <property type="nucleotide sequence ID" value="NZ_BMFT01000002.1"/>
</dbReference>
<evidence type="ECO:0000313" key="3">
    <source>
        <dbReference type="Proteomes" id="UP000659344"/>
    </source>
</evidence>
<accession>A0ABQ1YN26</accession>
<protein>
    <recommendedName>
        <fullName evidence="4">ABC-2 type transport system permease protein</fullName>
    </recommendedName>
</protein>
<reference evidence="3" key="1">
    <citation type="journal article" date="2019" name="Int. J. Syst. Evol. Microbiol.">
        <title>The Global Catalogue of Microorganisms (GCM) 10K type strain sequencing project: providing services to taxonomists for standard genome sequencing and annotation.</title>
        <authorList>
            <consortium name="The Broad Institute Genomics Platform"/>
            <consortium name="The Broad Institute Genome Sequencing Center for Infectious Disease"/>
            <person name="Wu L."/>
            <person name="Ma J."/>
        </authorList>
    </citation>
    <scope>NUCLEOTIDE SEQUENCE [LARGE SCALE GENOMIC DNA]</scope>
    <source>
        <strain evidence="3">CGMCC 1.12769</strain>
    </source>
</reference>
<keyword evidence="1" id="KW-1133">Transmembrane helix</keyword>
<proteinExistence type="predicted"/>
<organism evidence="2 3">
    <name type="scientific">Paenibacillus segetis</name>
    <dbReference type="NCBI Taxonomy" id="1325360"/>
    <lineage>
        <taxon>Bacteria</taxon>
        <taxon>Bacillati</taxon>
        <taxon>Bacillota</taxon>
        <taxon>Bacilli</taxon>
        <taxon>Bacillales</taxon>
        <taxon>Paenibacillaceae</taxon>
        <taxon>Paenibacillus</taxon>
    </lineage>
</organism>
<feature type="transmembrane region" description="Helical" evidence="1">
    <location>
        <begin position="271"/>
        <end position="291"/>
    </location>
</feature>
<feature type="transmembrane region" description="Helical" evidence="1">
    <location>
        <begin position="501"/>
        <end position="519"/>
    </location>
</feature>
<dbReference type="EMBL" id="BMFT01000002">
    <property type="protein sequence ID" value="GGH32279.1"/>
    <property type="molecule type" value="Genomic_DNA"/>
</dbReference>
<evidence type="ECO:0008006" key="4">
    <source>
        <dbReference type="Google" id="ProtNLM"/>
    </source>
</evidence>
<feature type="transmembrane region" description="Helical" evidence="1">
    <location>
        <begin position="384"/>
        <end position="403"/>
    </location>
</feature>
<feature type="transmembrane region" description="Helical" evidence="1">
    <location>
        <begin position="462"/>
        <end position="480"/>
    </location>
</feature>
<feature type="transmembrane region" description="Helical" evidence="1">
    <location>
        <begin position="169"/>
        <end position="198"/>
    </location>
</feature>
<keyword evidence="1" id="KW-0812">Transmembrane</keyword>
<keyword evidence="1" id="KW-0472">Membrane</keyword>
<keyword evidence="3" id="KW-1185">Reference proteome</keyword>
<feature type="transmembrane region" description="Helical" evidence="1">
    <location>
        <begin position="353"/>
        <end position="372"/>
    </location>
</feature>
<feature type="transmembrane region" description="Helical" evidence="1">
    <location>
        <begin position="142"/>
        <end position="163"/>
    </location>
</feature>
<feature type="transmembrane region" description="Helical" evidence="1">
    <location>
        <begin position="438"/>
        <end position="456"/>
    </location>
</feature>
<evidence type="ECO:0000256" key="1">
    <source>
        <dbReference type="SAM" id="Phobius"/>
    </source>
</evidence>
<dbReference type="Proteomes" id="UP000659344">
    <property type="component" value="Unassembled WGS sequence"/>
</dbReference>
<gene>
    <name evidence="2" type="ORF">GCM10008013_36600</name>
</gene>